<sequence length="98" mass="10677">MKPDTPPSWQKLAAAGRQKLRRTMTESASGAAPEDNPIGWLPELGAQVHAGFLRQIWRRWTVAGLAVLAGILAWLLLADRLTPSSHLPSPRIPIPEAP</sequence>
<organism evidence="3 4">
    <name type="scientific">Luteolibacter soli</name>
    <dbReference type="NCBI Taxonomy" id="3135280"/>
    <lineage>
        <taxon>Bacteria</taxon>
        <taxon>Pseudomonadati</taxon>
        <taxon>Verrucomicrobiota</taxon>
        <taxon>Verrucomicrobiia</taxon>
        <taxon>Verrucomicrobiales</taxon>
        <taxon>Verrucomicrobiaceae</taxon>
        <taxon>Luteolibacter</taxon>
    </lineage>
</organism>
<keyword evidence="2" id="KW-1133">Transmembrane helix</keyword>
<feature type="transmembrane region" description="Helical" evidence="2">
    <location>
        <begin position="60"/>
        <end position="77"/>
    </location>
</feature>
<keyword evidence="2" id="KW-0812">Transmembrane</keyword>
<dbReference type="Proteomes" id="UP001371305">
    <property type="component" value="Unassembled WGS sequence"/>
</dbReference>
<accession>A0ABU9B094</accession>
<evidence type="ECO:0000313" key="4">
    <source>
        <dbReference type="Proteomes" id="UP001371305"/>
    </source>
</evidence>
<gene>
    <name evidence="3" type="ORF">WKV53_23270</name>
</gene>
<feature type="region of interest" description="Disordered" evidence="1">
    <location>
        <begin position="1"/>
        <end position="36"/>
    </location>
</feature>
<evidence type="ECO:0000313" key="3">
    <source>
        <dbReference type="EMBL" id="MEK7953454.1"/>
    </source>
</evidence>
<keyword evidence="2" id="KW-0472">Membrane</keyword>
<proteinExistence type="predicted"/>
<evidence type="ECO:0000256" key="2">
    <source>
        <dbReference type="SAM" id="Phobius"/>
    </source>
</evidence>
<evidence type="ECO:0000256" key="1">
    <source>
        <dbReference type="SAM" id="MobiDB-lite"/>
    </source>
</evidence>
<comment type="caution">
    <text evidence="3">The sequence shown here is derived from an EMBL/GenBank/DDBJ whole genome shotgun (WGS) entry which is preliminary data.</text>
</comment>
<dbReference type="EMBL" id="JBBUKT010000011">
    <property type="protein sequence ID" value="MEK7953454.1"/>
    <property type="molecule type" value="Genomic_DNA"/>
</dbReference>
<keyword evidence="4" id="KW-1185">Reference proteome</keyword>
<name>A0ABU9B094_9BACT</name>
<protein>
    <submittedName>
        <fullName evidence="3">Uncharacterized protein</fullName>
    </submittedName>
</protein>
<reference evidence="3 4" key="1">
    <citation type="submission" date="2024-04" db="EMBL/GenBank/DDBJ databases">
        <title>Luteolibacter sp. isolated from soil.</title>
        <authorList>
            <person name="An J."/>
        </authorList>
    </citation>
    <scope>NUCLEOTIDE SEQUENCE [LARGE SCALE GENOMIC DNA]</scope>
    <source>
        <strain evidence="3 4">Y139</strain>
    </source>
</reference>
<dbReference type="RefSeq" id="WP_341407218.1">
    <property type="nucleotide sequence ID" value="NZ_JBBUKT010000011.1"/>
</dbReference>